<keyword evidence="4" id="KW-1185">Reference proteome</keyword>
<evidence type="ECO:0000313" key="4">
    <source>
        <dbReference type="Proteomes" id="UP000838686"/>
    </source>
</evidence>
<sequence length="159" mass="18245">MYNEPQKQIDAKALKAWQLSGWISAAFYLIIVIALLVLSLLFSWPIWIFALVLVLAICGSYIEIAVWPKLRYNQWRYEIDEDGIELKHGIIFRKRTSIPMVRVQHVDKKQGPILRHYQLATVTFSTAAGSHEIPALTDEAADDARRQIARLARISNEEV</sequence>
<dbReference type="PANTHER" id="PTHR34473:SF2">
    <property type="entry name" value="UPF0699 TRANSMEMBRANE PROTEIN YDBT"/>
    <property type="match status" value="1"/>
</dbReference>
<dbReference type="EMBL" id="CAKMMF010000015">
    <property type="protein sequence ID" value="CAH1209065.1"/>
    <property type="molecule type" value="Genomic_DNA"/>
</dbReference>
<proteinExistence type="predicted"/>
<feature type="transmembrane region" description="Helical" evidence="1">
    <location>
        <begin position="21"/>
        <end position="40"/>
    </location>
</feature>
<keyword evidence="1" id="KW-1133">Transmembrane helix</keyword>
<comment type="caution">
    <text evidence="3">The sequence shown here is derived from an EMBL/GenBank/DDBJ whole genome shotgun (WGS) entry which is preliminary data.</text>
</comment>
<dbReference type="Proteomes" id="UP000838686">
    <property type="component" value="Unassembled WGS sequence"/>
</dbReference>
<keyword evidence="1" id="KW-0812">Transmembrane</keyword>
<feature type="domain" description="YdbS-like PH" evidence="2">
    <location>
        <begin position="72"/>
        <end position="148"/>
    </location>
</feature>
<keyword evidence="1" id="KW-0472">Membrane</keyword>
<evidence type="ECO:0000313" key="3">
    <source>
        <dbReference type="EMBL" id="CAH1209065.1"/>
    </source>
</evidence>
<dbReference type="RefSeq" id="WP_236343336.1">
    <property type="nucleotide sequence ID" value="NZ_CAKMMF010000015.1"/>
</dbReference>
<dbReference type="PANTHER" id="PTHR34473">
    <property type="entry name" value="UPF0699 TRANSMEMBRANE PROTEIN YDBS"/>
    <property type="match status" value="1"/>
</dbReference>
<protein>
    <recommendedName>
        <fullName evidence="2">YdbS-like PH domain-containing protein</fullName>
    </recommendedName>
</protein>
<organism evidence="3 4">
    <name type="scientific">Paenibacillus plantiphilus</name>
    <dbReference type="NCBI Taxonomy" id="2905650"/>
    <lineage>
        <taxon>Bacteria</taxon>
        <taxon>Bacillati</taxon>
        <taxon>Bacillota</taxon>
        <taxon>Bacilli</taxon>
        <taxon>Bacillales</taxon>
        <taxon>Paenibacillaceae</taxon>
        <taxon>Paenibacillus</taxon>
    </lineage>
</organism>
<dbReference type="Pfam" id="PF03703">
    <property type="entry name" value="bPH_2"/>
    <property type="match status" value="1"/>
</dbReference>
<evidence type="ECO:0000259" key="2">
    <source>
        <dbReference type="Pfam" id="PF03703"/>
    </source>
</evidence>
<name>A0ABM9CDB5_9BACL</name>
<gene>
    <name evidence="3" type="ORF">PAECIP111893_02972</name>
</gene>
<accession>A0ABM9CDB5</accession>
<feature type="transmembrane region" description="Helical" evidence="1">
    <location>
        <begin position="46"/>
        <end position="67"/>
    </location>
</feature>
<evidence type="ECO:0000256" key="1">
    <source>
        <dbReference type="SAM" id="Phobius"/>
    </source>
</evidence>
<reference evidence="3" key="1">
    <citation type="submission" date="2022-01" db="EMBL/GenBank/DDBJ databases">
        <authorList>
            <person name="Criscuolo A."/>
        </authorList>
    </citation>
    <scope>NUCLEOTIDE SEQUENCE</scope>
    <source>
        <strain evidence="3">CIP111893</strain>
    </source>
</reference>
<dbReference type="InterPro" id="IPR005182">
    <property type="entry name" value="YdbS-like_PH"/>
</dbReference>